<dbReference type="AlphaFoldDB" id="A0A8D8F2R9"/>
<sequence>MPLFRKNRRGKKTRTRMKIPSSLMERSHTSDFKAVVVVVAPVFRQPGTTSRTHTHTHCSLVASHSHAPVAGKPKRDGASASPVCGGEFSWRGDAAARDVCRVRDAEAKRKRCFFAERTKTVIFTFERV</sequence>
<evidence type="ECO:0000256" key="1">
    <source>
        <dbReference type="SAM" id="MobiDB-lite"/>
    </source>
</evidence>
<accession>A0A8D8F2R9</accession>
<proteinExistence type="predicted"/>
<protein>
    <submittedName>
        <fullName evidence="2">(northern house mosquito) hypothetical protein</fullName>
    </submittedName>
</protein>
<organism evidence="2">
    <name type="scientific">Culex pipiens</name>
    <name type="common">House mosquito</name>
    <dbReference type="NCBI Taxonomy" id="7175"/>
    <lineage>
        <taxon>Eukaryota</taxon>
        <taxon>Metazoa</taxon>
        <taxon>Ecdysozoa</taxon>
        <taxon>Arthropoda</taxon>
        <taxon>Hexapoda</taxon>
        <taxon>Insecta</taxon>
        <taxon>Pterygota</taxon>
        <taxon>Neoptera</taxon>
        <taxon>Endopterygota</taxon>
        <taxon>Diptera</taxon>
        <taxon>Nematocera</taxon>
        <taxon>Culicoidea</taxon>
        <taxon>Culicidae</taxon>
        <taxon>Culicinae</taxon>
        <taxon>Culicini</taxon>
        <taxon>Culex</taxon>
        <taxon>Culex</taxon>
    </lineage>
</organism>
<name>A0A8D8F2R9_CULPI</name>
<feature type="compositionally biased region" description="Basic residues" evidence="1">
    <location>
        <begin position="1"/>
        <end position="17"/>
    </location>
</feature>
<reference evidence="2" key="1">
    <citation type="submission" date="2021-05" db="EMBL/GenBank/DDBJ databases">
        <authorList>
            <person name="Alioto T."/>
            <person name="Alioto T."/>
            <person name="Gomez Garrido J."/>
        </authorList>
    </citation>
    <scope>NUCLEOTIDE SEQUENCE</scope>
</reference>
<feature type="region of interest" description="Disordered" evidence="1">
    <location>
        <begin position="1"/>
        <end position="24"/>
    </location>
</feature>
<dbReference type="EMBL" id="HBUE01027426">
    <property type="protein sequence ID" value="CAG6454814.1"/>
    <property type="molecule type" value="Transcribed_RNA"/>
</dbReference>
<evidence type="ECO:0000313" key="2">
    <source>
        <dbReference type="EMBL" id="CAG6454814.1"/>
    </source>
</evidence>